<gene>
    <name evidence="1" type="ORF">ALMOND_2B029896</name>
</gene>
<reference evidence="2" key="1">
    <citation type="journal article" date="2020" name="Plant J.">
        <title>Transposons played a major role in the diversification between the closely related almond and peach genomes: results from the almond genome sequence.</title>
        <authorList>
            <person name="Alioto T."/>
            <person name="Alexiou K.G."/>
            <person name="Bardil A."/>
            <person name="Barteri F."/>
            <person name="Castanera R."/>
            <person name="Cruz F."/>
            <person name="Dhingra A."/>
            <person name="Duval H."/>
            <person name="Fernandez I Marti A."/>
            <person name="Frias L."/>
            <person name="Galan B."/>
            <person name="Garcia J.L."/>
            <person name="Howad W."/>
            <person name="Gomez-Garrido J."/>
            <person name="Gut M."/>
            <person name="Julca I."/>
            <person name="Morata J."/>
            <person name="Puigdomenech P."/>
            <person name="Ribeca P."/>
            <person name="Rubio Cabetas M.J."/>
            <person name="Vlasova A."/>
            <person name="Wirthensohn M."/>
            <person name="Garcia-Mas J."/>
            <person name="Gabaldon T."/>
            <person name="Casacuberta J.M."/>
            <person name="Arus P."/>
        </authorList>
    </citation>
    <scope>NUCLEOTIDE SEQUENCE [LARGE SCALE GENOMIC DNA]</scope>
    <source>
        <strain evidence="2">cv. Texas</strain>
    </source>
</reference>
<dbReference type="EMBL" id="CABIKO010000327">
    <property type="protein sequence ID" value="VVA34333.1"/>
    <property type="molecule type" value="Genomic_DNA"/>
</dbReference>
<dbReference type="AlphaFoldDB" id="A0A5E4G3U6"/>
<dbReference type="Proteomes" id="UP000327085">
    <property type="component" value="Chromosome 2"/>
</dbReference>
<dbReference type="Gramene" id="VVA34333">
    <property type="protein sequence ID" value="VVA34333"/>
    <property type="gene ID" value="Prudul26B029896"/>
</dbReference>
<protein>
    <submittedName>
        <fullName evidence="1">PREDICTED: ABC transporter</fullName>
    </submittedName>
</protein>
<dbReference type="InParanoid" id="A0A5E4G3U6"/>
<sequence length="252" mass="27793">MIAAALGKKKTEEVGATMKFKSTGKKMLLKMGRKGKFSLCHVDGNANVKDIITEDFSVSAPGKELLKNASVKISHEDTVGDDDRTALEAVVSTNEELSKLPKEVETLQNSASAFSCEEEGDHDDDDNAGNKLELYEKWQFMGSYAAEAQGSKFLLGWASQRIYKGCSLVGVLVPLEEKNHGLSHVMDSLNSVFTKIIHLHDLKLHFYCDLDEKQIKAAKRRGNWVQPKFVAAKEKNKVNGKVDDDESLSCGP</sequence>
<name>A0A5E4G3U6_PRUDU</name>
<evidence type="ECO:0000313" key="1">
    <source>
        <dbReference type="EMBL" id="VVA34333.1"/>
    </source>
</evidence>
<proteinExistence type="predicted"/>
<accession>A0A5E4G3U6</accession>
<evidence type="ECO:0000313" key="2">
    <source>
        <dbReference type="Proteomes" id="UP000327085"/>
    </source>
</evidence>
<organism evidence="1 2">
    <name type="scientific">Prunus dulcis</name>
    <name type="common">Almond</name>
    <name type="synonym">Amygdalus dulcis</name>
    <dbReference type="NCBI Taxonomy" id="3755"/>
    <lineage>
        <taxon>Eukaryota</taxon>
        <taxon>Viridiplantae</taxon>
        <taxon>Streptophyta</taxon>
        <taxon>Embryophyta</taxon>
        <taxon>Tracheophyta</taxon>
        <taxon>Spermatophyta</taxon>
        <taxon>Magnoliopsida</taxon>
        <taxon>eudicotyledons</taxon>
        <taxon>Gunneridae</taxon>
        <taxon>Pentapetalae</taxon>
        <taxon>rosids</taxon>
        <taxon>fabids</taxon>
        <taxon>Rosales</taxon>
        <taxon>Rosaceae</taxon>
        <taxon>Amygdaloideae</taxon>
        <taxon>Amygdaleae</taxon>
        <taxon>Prunus</taxon>
    </lineage>
</organism>